<protein>
    <submittedName>
        <fullName evidence="1">Uncharacterized protein</fullName>
    </submittedName>
</protein>
<dbReference type="Proteomes" id="UP001201701">
    <property type="component" value="Unassembled WGS sequence"/>
</dbReference>
<dbReference type="RefSeq" id="WP_239367909.1">
    <property type="nucleotide sequence ID" value="NZ_JAKREW010000020.1"/>
</dbReference>
<organism evidence="1 2">
    <name type="scientific">Mesorhizobium retamae</name>
    <dbReference type="NCBI Taxonomy" id="2912854"/>
    <lineage>
        <taxon>Bacteria</taxon>
        <taxon>Pseudomonadati</taxon>
        <taxon>Pseudomonadota</taxon>
        <taxon>Alphaproteobacteria</taxon>
        <taxon>Hyphomicrobiales</taxon>
        <taxon>Phyllobacteriaceae</taxon>
        <taxon>Mesorhizobium</taxon>
    </lineage>
</organism>
<dbReference type="EMBL" id="JAKREW010000020">
    <property type="protein sequence ID" value="MCG7507092.1"/>
    <property type="molecule type" value="Genomic_DNA"/>
</dbReference>
<keyword evidence="2" id="KW-1185">Reference proteome</keyword>
<name>A0ABS9QI24_9HYPH</name>
<gene>
    <name evidence="1" type="ORF">L4923_18850</name>
</gene>
<evidence type="ECO:0000313" key="2">
    <source>
        <dbReference type="Proteomes" id="UP001201701"/>
    </source>
</evidence>
<sequence length="61" mass="6793">MQLQHEKFLNTVRGKAMVGHATPEELMKVFGHIDALENLLDEADEDDAFGSEGWRHAAGLD</sequence>
<evidence type="ECO:0000313" key="1">
    <source>
        <dbReference type="EMBL" id="MCG7507092.1"/>
    </source>
</evidence>
<comment type="caution">
    <text evidence="1">The sequence shown here is derived from an EMBL/GenBank/DDBJ whole genome shotgun (WGS) entry which is preliminary data.</text>
</comment>
<accession>A0ABS9QI24</accession>
<proteinExistence type="predicted"/>
<reference evidence="1 2" key="1">
    <citation type="submission" date="2022-02" db="EMBL/GenBank/DDBJ databases">
        <title>Draft genome sequence of Mezorhizobium retamae strain IRAMC:0171 isolated from Retama raetam nodules.</title>
        <authorList>
            <person name="Bengaied R."/>
            <person name="Sbissi I."/>
            <person name="Huber K."/>
            <person name="Ghodbane F."/>
            <person name="Nouioui I."/>
            <person name="Tarhouni M."/>
            <person name="Gtari M."/>
        </authorList>
    </citation>
    <scope>NUCLEOTIDE SEQUENCE [LARGE SCALE GENOMIC DNA]</scope>
    <source>
        <strain evidence="1 2">IRAMC:0171</strain>
    </source>
</reference>